<feature type="site" description="Crucial to convey clamshell closure to channel opening" evidence="16">
    <location>
        <position position="689"/>
    </location>
</feature>
<feature type="signal peptide" evidence="19">
    <location>
        <begin position="1"/>
        <end position="17"/>
    </location>
</feature>
<gene>
    <name evidence="22" type="ORF">PSYICH_LOCUS9182</name>
</gene>
<comment type="similarity">
    <text evidence="1">Belongs to the glutamate-gated ion channel (TC 1.A.10.1) family.</text>
</comment>
<feature type="binding site" evidence="15">
    <location>
        <position position="544"/>
    </location>
    <ligand>
        <name>L-glutamate</name>
        <dbReference type="ChEBI" id="CHEBI:29985"/>
    </ligand>
</feature>
<feature type="binding site" evidence="15">
    <location>
        <position position="711"/>
    </location>
    <ligand>
        <name>L-glutamate</name>
        <dbReference type="ChEBI" id="CHEBI:29985"/>
    </ligand>
</feature>
<evidence type="ECO:0000259" key="21">
    <source>
        <dbReference type="SMART" id="SM00918"/>
    </source>
</evidence>
<dbReference type="Gene3D" id="3.40.50.2300">
    <property type="match status" value="2"/>
</dbReference>
<dbReference type="FunFam" id="3.40.190.10:FF:000061">
    <property type="entry name" value="Glutamate receptor, ionotropic kainate"/>
    <property type="match status" value="1"/>
</dbReference>
<comment type="subcellular location">
    <subcellularLocation>
        <location evidence="14">Postsynaptic cell membrane</location>
        <topology evidence="14">Multi-pass membrane protein</topology>
    </subcellularLocation>
</comment>
<evidence type="ECO:0000256" key="5">
    <source>
        <dbReference type="ARBA" id="ARBA00022989"/>
    </source>
</evidence>
<dbReference type="SUPFAM" id="SSF53822">
    <property type="entry name" value="Periplasmic binding protein-like I"/>
    <property type="match status" value="1"/>
</dbReference>
<evidence type="ECO:0000256" key="10">
    <source>
        <dbReference type="ARBA" id="ARBA00023180"/>
    </source>
</evidence>
<name>A0A9P0GAU8_9CUCU</name>
<dbReference type="InterPro" id="IPR028082">
    <property type="entry name" value="Peripla_BP_I"/>
</dbReference>
<evidence type="ECO:0000256" key="3">
    <source>
        <dbReference type="ARBA" id="ARBA00022475"/>
    </source>
</evidence>
<keyword evidence="2" id="KW-0813">Transport</keyword>
<evidence type="ECO:0000256" key="13">
    <source>
        <dbReference type="ARBA" id="ARBA00023303"/>
    </source>
</evidence>
<dbReference type="FunFam" id="3.40.190.10:FF:000178">
    <property type="entry name" value="Glutamate receptor subunit"/>
    <property type="match status" value="1"/>
</dbReference>
<feature type="binding site" evidence="15">
    <location>
        <position position="761"/>
    </location>
    <ligand>
        <name>L-glutamate</name>
        <dbReference type="ChEBI" id="CHEBI:29985"/>
    </ligand>
</feature>
<evidence type="ECO:0000259" key="20">
    <source>
        <dbReference type="SMART" id="SM00079"/>
    </source>
</evidence>
<evidence type="ECO:0000313" key="22">
    <source>
        <dbReference type="EMBL" id="CAH1108739.1"/>
    </source>
</evidence>
<feature type="site" description="Interaction with the cone snail toxin Con-ikot-ikot" evidence="16">
    <location>
        <position position="807"/>
    </location>
</feature>
<dbReference type="GO" id="GO:0015276">
    <property type="term" value="F:ligand-gated monoatomic ion channel activity"/>
    <property type="evidence" value="ECO:0007669"/>
    <property type="project" value="InterPro"/>
</dbReference>
<feature type="transmembrane region" description="Helical" evidence="18">
    <location>
        <begin position="853"/>
        <end position="874"/>
    </location>
</feature>
<dbReference type="PRINTS" id="PR00177">
    <property type="entry name" value="NMDARECEPTOR"/>
</dbReference>
<evidence type="ECO:0000256" key="6">
    <source>
        <dbReference type="ARBA" id="ARBA00023018"/>
    </source>
</evidence>
<keyword evidence="11" id="KW-0628">Postsynaptic cell membrane</keyword>
<dbReference type="GO" id="GO:0045211">
    <property type="term" value="C:postsynaptic membrane"/>
    <property type="evidence" value="ECO:0007669"/>
    <property type="project" value="UniProtKB-SubCell"/>
</dbReference>
<evidence type="ECO:0000256" key="2">
    <source>
        <dbReference type="ARBA" id="ARBA00022448"/>
    </source>
</evidence>
<dbReference type="CDD" id="cd06382">
    <property type="entry name" value="PBP1_iGluR_Kainate"/>
    <property type="match status" value="1"/>
</dbReference>
<dbReference type="OrthoDB" id="5984008at2759"/>
<dbReference type="SMART" id="SM00918">
    <property type="entry name" value="Lig_chan-Glu_bd"/>
    <property type="match status" value="1"/>
</dbReference>
<feature type="transmembrane region" description="Helical" evidence="18">
    <location>
        <begin position="584"/>
        <end position="603"/>
    </location>
</feature>
<keyword evidence="7" id="KW-0406">Ion transport</keyword>
<evidence type="ECO:0000256" key="1">
    <source>
        <dbReference type="ARBA" id="ARBA00008685"/>
    </source>
</evidence>
<keyword evidence="12" id="KW-1071">Ligand-gated ion channel</keyword>
<feature type="domain" description="Ionotropic glutamate receptor C-terminal" evidence="20">
    <location>
        <begin position="449"/>
        <end position="824"/>
    </location>
</feature>
<feature type="site" description="Interaction with the cone snail toxin Con-ikot-ikot" evidence="16">
    <location>
        <position position="716"/>
    </location>
</feature>
<evidence type="ECO:0000256" key="16">
    <source>
        <dbReference type="PIRSR" id="PIRSR601508-2"/>
    </source>
</evidence>
<evidence type="ECO:0000256" key="17">
    <source>
        <dbReference type="PIRSR" id="PIRSR601508-3"/>
    </source>
</evidence>
<feature type="transmembrane region" description="Helical" evidence="18">
    <location>
        <begin position="656"/>
        <end position="675"/>
    </location>
</feature>
<keyword evidence="6" id="KW-0770">Synapse</keyword>
<evidence type="ECO:0000256" key="14">
    <source>
        <dbReference type="ARBA" id="ARBA00034104"/>
    </source>
</evidence>
<dbReference type="InterPro" id="IPR001508">
    <property type="entry name" value="Iono_Glu_rcpt_met"/>
</dbReference>
<dbReference type="PANTHER" id="PTHR18966">
    <property type="entry name" value="IONOTROPIC GLUTAMATE RECEPTOR"/>
    <property type="match status" value="1"/>
</dbReference>
<keyword evidence="23" id="KW-1185">Reference proteome</keyword>
<dbReference type="Proteomes" id="UP001153636">
    <property type="component" value="Chromosome 3"/>
</dbReference>
<proteinExistence type="inferred from homology"/>
<dbReference type="SUPFAM" id="SSF81324">
    <property type="entry name" value="Voltage-gated potassium channels"/>
    <property type="match status" value="1"/>
</dbReference>
<protein>
    <submittedName>
        <fullName evidence="22">Uncharacterized protein</fullName>
    </submittedName>
</protein>
<evidence type="ECO:0000256" key="7">
    <source>
        <dbReference type="ARBA" id="ARBA00023065"/>
    </source>
</evidence>
<dbReference type="InterPro" id="IPR019594">
    <property type="entry name" value="Glu/Gly-bd"/>
</dbReference>
<feature type="binding site" evidence="15">
    <location>
        <position position="539"/>
    </location>
    <ligand>
        <name>L-glutamate</name>
        <dbReference type="ChEBI" id="CHEBI:29985"/>
    </ligand>
</feature>
<evidence type="ECO:0000256" key="19">
    <source>
        <dbReference type="SAM" id="SignalP"/>
    </source>
</evidence>
<evidence type="ECO:0000313" key="23">
    <source>
        <dbReference type="Proteomes" id="UP001153636"/>
    </source>
</evidence>
<dbReference type="Pfam" id="PF10613">
    <property type="entry name" value="Lig_chan-Glu_bd"/>
    <property type="match status" value="1"/>
</dbReference>
<dbReference type="Pfam" id="PF00060">
    <property type="entry name" value="Lig_chan"/>
    <property type="match status" value="1"/>
</dbReference>
<dbReference type="InterPro" id="IPR001320">
    <property type="entry name" value="Iontro_rcpt_C"/>
</dbReference>
<dbReference type="InterPro" id="IPR001828">
    <property type="entry name" value="ANF_lig-bd_rcpt"/>
</dbReference>
<evidence type="ECO:0000256" key="12">
    <source>
        <dbReference type="ARBA" id="ARBA00023286"/>
    </source>
</evidence>
<keyword evidence="9" id="KW-0675">Receptor</keyword>
<dbReference type="SMART" id="SM00079">
    <property type="entry name" value="PBPe"/>
    <property type="match status" value="1"/>
</dbReference>
<dbReference type="FunFam" id="1.10.287.70:FF:000010">
    <property type="entry name" value="Putative glutamate receptor ionotropic kainate 1"/>
    <property type="match status" value="1"/>
</dbReference>
<evidence type="ECO:0000256" key="8">
    <source>
        <dbReference type="ARBA" id="ARBA00023136"/>
    </source>
</evidence>
<reference evidence="22" key="1">
    <citation type="submission" date="2022-01" db="EMBL/GenBank/DDBJ databases">
        <authorList>
            <person name="King R."/>
        </authorList>
    </citation>
    <scope>NUCLEOTIDE SEQUENCE</scope>
</reference>
<organism evidence="22 23">
    <name type="scientific">Psylliodes chrysocephalus</name>
    <dbReference type="NCBI Taxonomy" id="3402493"/>
    <lineage>
        <taxon>Eukaryota</taxon>
        <taxon>Metazoa</taxon>
        <taxon>Ecdysozoa</taxon>
        <taxon>Arthropoda</taxon>
        <taxon>Hexapoda</taxon>
        <taxon>Insecta</taxon>
        <taxon>Pterygota</taxon>
        <taxon>Neoptera</taxon>
        <taxon>Endopterygota</taxon>
        <taxon>Coleoptera</taxon>
        <taxon>Polyphaga</taxon>
        <taxon>Cucujiformia</taxon>
        <taxon>Chrysomeloidea</taxon>
        <taxon>Chrysomelidae</taxon>
        <taxon>Galerucinae</taxon>
        <taxon>Alticini</taxon>
        <taxon>Psylliodes</taxon>
    </lineage>
</organism>
<keyword evidence="4 18" id="KW-0812">Transmembrane</keyword>
<evidence type="ECO:0000256" key="15">
    <source>
        <dbReference type="PIRSR" id="PIRSR601508-1"/>
    </source>
</evidence>
<dbReference type="Gene3D" id="1.10.287.70">
    <property type="match status" value="1"/>
</dbReference>
<keyword evidence="17" id="KW-1015">Disulfide bond</keyword>
<dbReference type="GO" id="GO:0038023">
    <property type="term" value="F:signaling receptor activity"/>
    <property type="evidence" value="ECO:0007669"/>
    <property type="project" value="InterPro"/>
</dbReference>
<feature type="domain" description="Ionotropic glutamate receptor L-glutamate and glycine-binding" evidence="21">
    <location>
        <begin position="459"/>
        <end position="528"/>
    </location>
</feature>
<keyword evidence="5 18" id="KW-1133">Transmembrane helix</keyword>
<evidence type="ECO:0000256" key="11">
    <source>
        <dbReference type="ARBA" id="ARBA00023257"/>
    </source>
</evidence>
<feature type="chain" id="PRO_5040345208" evidence="19">
    <location>
        <begin position="18"/>
        <end position="926"/>
    </location>
</feature>
<dbReference type="AlphaFoldDB" id="A0A9P0GAU8"/>
<keyword evidence="3" id="KW-1003">Cell membrane</keyword>
<evidence type="ECO:0000256" key="4">
    <source>
        <dbReference type="ARBA" id="ARBA00022692"/>
    </source>
</evidence>
<dbReference type="InterPro" id="IPR015683">
    <property type="entry name" value="Ionotropic_Glu_rcpt"/>
</dbReference>
<dbReference type="EMBL" id="OV651815">
    <property type="protein sequence ID" value="CAH1108739.1"/>
    <property type="molecule type" value="Genomic_DNA"/>
</dbReference>
<keyword evidence="13" id="KW-0407">Ion channel</keyword>
<feature type="disulfide bond" evidence="17">
    <location>
        <begin position="773"/>
        <end position="831"/>
    </location>
</feature>
<keyword evidence="19" id="KW-0732">Signal</keyword>
<dbReference type="SUPFAM" id="SSF53850">
    <property type="entry name" value="Periplasmic binding protein-like II"/>
    <property type="match status" value="1"/>
</dbReference>
<keyword evidence="10" id="KW-0325">Glycoprotein</keyword>
<evidence type="ECO:0000256" key="18">
    <source>
        <dbReference type="SAM" id="Phobius"/>
    </source>
</evidence>
<dbReference type="Gene3D" id="3.40.190.10">
    <property type="entry name" value="Periplasmic binding protein-like II"/>
    <property type="match status" value="2"/>
</dbReference>
<accession>A0A9P0GAU8</accession>
<keyword evidence="8 18" id="KW-0472">Membrane</keyword>
<sequence length="926" mass="105190">MRKIVVILVILIAAVAGIRKRTINIGIFLNDDEQYETSTIAIASAVRTINLYSKVEYLLRPHIFRTHKEDILKTGLLACSLLEKGIAAIFGPDSPEINSIIQSVSSSLEIPQFQTFWNPKLAFLASRQSPSEKPIQIFNLHPSPKSLSKALATLVRENDWKSYTILYENDNGLLRLEETLKQLNPNDPVVAFKTLGLPENHRSVLKEVKSSGVLHFILDCEVDHIMDILRLAKELKLLSEFHSYILTNLDAHTLDWSEFKNIRCNITAMRLIDPNSAHVKNAALAWNQNMRYNILDNLKNMAIQNELNYQRSRKQLDDIKPTDIRTKTALLYDSLNLFISVFSEMEKKGRVALEPLSCELNKTSAHGQLFSETLLKTNDTLLLEPLTGVITEFDQIGYRQIYKLQIIELEESQFRVTGSWNPLVPDKLNLTLTLEDRDTELRKKIQKRNFRVVSRLGDPYLMAIEETGGKLLYGNARFEGYAVDLMTEICKPENLNCSFTFDLVPDGMYGNFDPVTKQWNGIIKELLEYRADLGICDLTITYERRKAVDFTNPFMTLGINILYAKAVKEPPDLLTFSHPLSFEVWIYIATSYLIISLIMFLVARLNPNDWENPHPCNPYPVELENIWTFRNCCWLTMGSFMTQGCDLLPKGISTRLVAAMWWFFALIMTACYTANMTAFLTSSRMGSTIESAEDLAAQTKIKYGCVAGGATSSFFKDTNFSTYHRMWVQMESADPNVFEKSNKDGVKRVITSKRKYAFIMESSNIEYEMERNCDLMQVGNNLDSKGYGIAVPINAPYRKQINEAILKMQEMGILHTLKDRWWKQKHGGGQCTKDKLSDDAAATEMGLDNVGGVFVVLAVGVLLALLIAICEFLWNVRKVAVVQKLTPTEALIQELKFAVDIWARKKAVNKGISTSAISMENIDEQM</sequence>
<evidence type="ECO:0000256" key="9">
    <source>
        <dbReference type="ARBA" id="ARBA00023170"/>
    </source>
</evidence>
<dbReference type="Pfam" id="PF01094">
    <property type="entry name" value="ANF_receptor"/>
    <property type="match status" value="1"/>
</dbReference>